<reference evidence="4 5" key="1">
    <citation type="submission" date="2020-10" db="EMBL/GenBank/DDBJ databases">
        <title>Whole genome sequence of oil-degrading bacteria Rhodococcus pyridinivorans strain 5Ap.</title>
        <authorList>
            <person name="Akhremchuk A.E."/>
            <person name="Valentovich L.N."/>
            <person name="Charniauskaya M.I."/>
            <person name="Bukliarevich H.A."/>
            <person name="Titok M.A."/>
        </authorList>
    </citation>
    <scope>NUCLEOTIDE SEQUENCE [LARGE SCALE GENOMIC DNA]</scope>
    <source>
        <strain evidence="4 5">5Ap</strain>
        <plasmid evidence="4 5">pSID</plasmid>
    </source>
</reference>
<dbReference type="Proteomes" id="UP000593818">
    <property type="component" value="Plasmid pSID"/>
</dbReference>
<dbReference type="PANTHER" id="PTHR44845">
    <property type="entry name" value="CARRIER DOMAIN-CONTAINING PROTEIN"/>
    <property type="match status" value="1"/>
</dbReference>
<dbReference type="InterPro" id="IPR036736">
    <property type="entry name" value="ACP-like_sf"/>
</dbReference>
<evidence type="ECO:0000259" key="3">
    <source>
        <dbReference type="PROSITE" id="PS50075"/>
    </source>
</evidence>
<dbReference type="Pfam" id="PF07993">
    <property type="entry name" value="NAD_binding_4"/>
    <property type="match status" value="1"/>
</dbReference>
<dbReference type="NCBIfam" id="TIGR01746">
    <property type="entry name" value="Thioester-redct"/>
    <property type="match status" value="1"/>
</dbReference>
<evidence type="ECO:0000256" key="2">
    <source>
        <dbReference type="ARBA" id="ARBA00022553"/>
    </source>
</evidence>
<dbReference type="RefSeq" id="WP_193904198.1">
    <property type="nucleotide sequence ID" value="NZ_CP063453.1"/>
</dbReference>
<dbReference type="InterPro" id="IPR013120">
    <property type="entry name" value="FAR_NAD-bd"/>
</dbReference>
<dbReference type="Pfam" id="PF00550">
    <property type="entry name" value="PP-binding"/>
    <property type="match status" value="1"/>
</dbReference>
<keyword evidence="2" id="KW-0597">Phosphoprotein</keyword>
<keyword evidence="4" id="KW-0614">Plasmid</keyword>
<dbReference type="Gene3D" id="3.40.50.720">
    <property type="entry name" value="NAD(P)-binding Rossmann-like Domain"/>
    <property type="match status" value="1"/>
</dbReference>
<dbReference type="InterPro" id="IPR010080">
    <property type="entry name" value="Thioester_reductase-like_dom"/>
</dbReference>
<dbReference type="PANTHER" id="PTHR44845:SF6">
    <property type="entry name" value="BETA-ALANINE-ACTIVATING ENZYME"/>
    <property type="match status" value="1"/>
</dbReference>
<dbReference type="InterPro" id="IPR036291">
    <property type="entry name" value="NAD(P)-bd_dom_sf"/>
</dbReference>
<accession>A0A7M2XVY7</accession>
<gene>
    <name evidence="4" type="ORF">INP59_27635</name>
</gene>
<evidence type="ECO:0000313" key="5">
    <source>
        <dbReference type="Proteomes" id="UP000593818"/>
    </source>
</evidence>
<dbReference type="EMBL" id="CP063453">
    <property type="protein sequence ID" value="QOW01930.1"/>
    <property type="molecule type" value="Genomic_DNA"/>
</dbReference>
<dbReference type="AlphaFoldDB" id="A0A7M2XVY7"/>
<proteinExistence type="predicted"/>
<dbReference type="PROSITE" id="PS50075">
    <property type="entry name" value="CARRIER"/>
    <property type="match status" value="1"/>
</dbReference>
<dbReference type="SUPFAM" id="SSF47336">
    <property type="entry name" value="ACP-like"/>
    <property type="match status" value="1"/>
</dbReference>
<keyword evidence="5" id="KW-1185">Reference proteome</keyword>
<dbReference type="Gene3D" id="1.10.1200.10">
    <property type="entry name" value="ACP-like"/>
    <property type="match status" value="1"/>
</dbReference>
<evidence type="ECO:0000313" key="4">
    <source>
        <dbReference type="EMBL" id="QOW01930.1"/>
    </source>
</evidence>
<keyword evidence="1" id="KW-0596">Phosphopantetheine</keyword>
<organism evidence="4 5">
    <name type="scientific">Rhodococcus pyridinivorans</name>
    <dbReference type="NCBI Taxonomy" id="103816"/>
    <lineage>
        <taxon>Bacteria</taxon>
        <taxon>Bacillati</taxon>
        <taxon>Actinomycetota</taxon>
        <taxon>Actinomycetes</taxon>
        <taxon>Mycobacteriales</taxon>
        <taxon>Nocardiaceae</taxon>
        <taxon>Rhodococcus</taxon>
    </lineage>
</organism>
<sequence>MGRLNRADLVVPRRQRRSAELIEGKSTSTKSIAQLLAGLGESPRGSERRGGDLQEWEVDRLTDTITCTANRFLATPIGADSDFFDGGATSVAAVELVAALQREHGIRLELDDVFADARPRQLARQWLRNNGRTVPAASPSPIPAVPTLSADASDRAVDDTLRQLISDVARADNLPFVGPPNGGKPKRILLTGVTGFLGSHMLLDLLRHSDAHVVCLVRADDEDQALGRIAESLRKFHLPWSREVARRITALPGDFRLPQLGLSPTRWEILAEEVDSIVNVGAAVDFLRGYSSLRQSNVMGPLTLAELAMTGQVKPLHHVSSVAVFNELGVTRMGEDDPVAHIDRLAAGYDQTKWAAEAVLRRAREHGLVVTILRPAGIGGHPDSGAHNRHDFSSAFVATQSRFGTMPAFRYLNVAAVDWVSRVATAITCEPNAWGYNYHLTGIPRSFDEVMRDMSIAGMAPRIQHWEDWKTDTVARIRKEPVPELEFLARMLESPTASQLCQAQLTAPAALCERTMAFINQHGLPAPTPYDGTAQRRTFEQLAATGLARLPHSDDGPYLSFSETLRGCVTAPDGTGDHECALDLQLSIDSMYQLMTERRIDIKGQLNCPAIHPKPLTIESGSMWIRPDDGTPLSNGLRHPLMRYRLLMRDMDGQQWWFEGTKFARAHRDLLRQTRTLTVEVGRADEPASFVGEVAVPVDTYLPDQVDGLRANRRLSDRDQRRAKLIWLAWFNFQVGRGLLEPQLRVVTDLFDLRRGATSKEQH</sequence>
<protein>
    <submittedName>
        <fullName evidence="4">Thioester reductase domain-containing protein</fullName>
    </submittedName>
</protein>
<geneLocation type="plasmid" evidence="4 5">
    <name>pSID</name>
</geneLocation>
<evidence type="ECO:0000256" key="1">
    <source>
        <dbReference type="ARBA" id="ARBA00022450"/>
    </source>
</evidence>
<feature type="domain" description="Carrier" evidence="3">
    <location>
        <begin position="55"/>
        <end position="130"/>
    </location>
</feature>
<name>A0A7M2XVY7_9NOCA</name>
<dbReference type="InterPro" id="IPR009081">
    <property type="entry name" value="PP-bd_ACP"/>
</dbReference>
<dbReference type="SUPFAM" id="SSF51735">
    <property type="entry name" value="NAD(P)-binding Rossmann-fold domains"/>
    <property type="match status" value="1"/>
</dbReference>